<dbReference type="Pfam" id="PF00378">
    <property type="entry name" value="ECH_1"/>
    <property type="match status" value="1"/>
</dbReference>
<accession>A0ABW2JGC7</accession>
<organism evidence="4 5">
    <name type="scientific">Streptomyces monticola</name>
    <dbReference type="NCBI Taxonomy" id="2666263"/>
    <lineage>
        <taxon>Bacteria</taxon>
        <taxon>Bacillati</taxon>
        <taxon>Actinomycetota</taxon>
        <taxon>Actinomycetes</taxon>
        <taxon>Kitasatosporales</taxon>
        <taxon>Streptomycetaceae</taxon>
        <taxon>Streptomyces</taxon>
    </lineage>
</organism>
<dbReference type="Proteomes" id="UP001596523">
    <property type="component" value="Unassembled WGS sequence"/>
</dbReference>
<evidence type="ECO:0000256" key="1">
    <source>
        <dbReference type="ARBA" id="ARBA00005254"/>
    </source>
</evidence>
<evidence type="ECO:0000313" key="4">
    <source>
        <dbReference type="EMBL" id="MFC7304471.1"/>
    </source>
</evidence>
<dbReference type="InterPro" id="IPR029045">
    <property type="entry name" value="ClpP/crotonase-like_dom_sf"/>
</dbReference>
<dbReference type="PROSITE" id="PS00166">
    <property type="entry name" value="ENOYL_COA_HYDRATASE"/>
    <property type="match status" value="1"/>
</dbReference>
<dbReference type="Gene3D" id="1.10.287.2460">
    <property type="match status" value="1"/>
</dbReference>
<reference evidence="5" key="1">
    <citation type="journal article" date="2019" name="Int. J. Syst. Evol. Microbiol.">
        <title>The Global Catalogue of Microorganisms (GCM) 10K type strain sequencing project: providing services to taxonomists for standard genome sequencing and annotation.</title>
        <authorList>
            <consortium name="The Broad Institute Genomics Platform"/>
            <consortium name="The Broad Institute Genome Sequencing Center for Infectious Disease"/>
            <person name="Wu L."/>
            <person name="Ma J."/>
        </authorList>
    </citation>
    <scope>NUCLEOTIDE SEQUENCE [LARGE SCALE GENOMIC DNA]</scope>
    <source>
        <strain evidence="5">SYNS20</strain>
    </source>
</reference>
<evidence type="ECO:0000313" key="5">
    <source>
        <dbReference type="Proteomes" id="UP001596523"/>
    </source>
</evidence>
<evidence type="ECO:0000256" key="2">
    <source>
        <dbReference type="RuleBase" id="RU003707"/>
    </source>
</evidence>
<dbReference type="PANTHER" id="PTHR43802:SF1">
    <property type="entry name" value="IP11341P-RELATED"/>
    <property type="match status" value="1"/>
</dbReference>
<keyword evidence="5" id="KW-1185">Reference proteome</keyword>
<dbReference type="CDD" id="cd06558">
    <property type="entry name" value="crotonase-like"/>
    <property type="match status" value="1"/>
</dbReference>
<dbReference type="PANTHER" id="PTHR43802">
    <property type="entry name" value="ENOYL-COA HYDRATASE"/>
    <property type="match status" value="1"/>
</dbReference>
<dbReference type="EMBL" id="JBHTCF010000003">
    <property type="protein sequence ID" value="MFC7304471.1"/>
    <property type="molecule type" value="Genomic_DNA"/>
</dbReference>
<dbReference type="NCBIfam" id="NF006108">
    <property type="entry name" value="PRK08259.1"/>
    <property type="match status" value="1"/>
</dbReference>
<dbReference type="SUPFAM" id="SSF52096">
    <property type="entry name" value="ClpP/crotonase"/>
    <property type="match status" value="1"/>
</dbReference>
<dbReference type="InterPro" id="IPR001753">
    <property type="entry name" value="Enoyl-CoA_hydra/iso"/>
</dbReference>
<gene>
    <name evidence="4" type="ORF">ACFQVC_09635</name>
</gene>
<dbReference type="InterPro" id="IPR018376">
    <property type="entry name" value="Enoyl-CoA_hyd/isom_CS"/>
</dbReference>
<evidence type="ECO:0000256" key="3">
    <source>
        <dbReference type="SAM" id="MobiDB-lite"/>
    </source>
</evidence>
<proteinExistence type="inferred from homology"/>
<comment type="similarity">
    <text evidence="1 2">Belongs to the enoyl-CoA hydratase/isomerase family.</text>
</comment>
<protein>
    <submittedName>
        <fullName evidence="4">Crotonase/enoyl-CoA hydratase family protein</fullName>
    </submittedName>
</protein>
<dbReference type="Gene3D" id="3.90.226.10">
    <property type="entry name" value="2-enoyl-CoA Hydratase, Chain A, domain 1"/>
    <property type="match status" value="1"/>
</dbReference>
<feature type="compositionally biased region" description="Low complexity" evidence="3">
    <location>
        <begin position="15"/>
        <end position="27"/>
    </location>
</feature>
<feature type="region of interest" description="Disordered" evidence="3">
    <location>
        <begin position="1"/>
        <end position="39"/>
    </location>
</feature>
<sequence>MPKSPNSPESPNPPESSNSAGPANSPESPRPAVRTEHDGPVRTVVLSRPAVRNAVDGPTAAQLADAFRAFEADPDAAVAVLWGEGGTFCAGADLKAVGTEQGNRLAADGAGPMGPTRMRLSKPVIAAVSGHAVAGGLELALWCDLRVAEEDAVFGVFCRRWGVPLIDGGTVRLPRLIGESRAMDLILTGRAVPAQEAYDIGLANRLVPPGEARAAAERLAHELAAFPQLCMRHDRLSVREQHGLSEPDALAAEFQHGLVPLTAGETLSGAARFASGAGRHGSFTD</sequence>
<name>A0ABW2JGC7_9ACTN</name>
<comment type="caution">
    <text evidence="4">The sequence shown here is derived from an EMBL/GenBank/DDBJ whole genome shotgun (WGS) entry which is preliminary data.</text>
</comment>
<dbReference type="RefSeq" id="WP_381828925.1">
    <property type="nucleotide sequence ID" value="NZ_JBHTCF010000003.1"/>
</dbReference>